<reference evidence="2 3" key="1">
    <citation type="submission" date="2019-03" db="EMBL/GenBank/DDBJ databases">
        <title>Deep-cultivation of Planctomycetes and their phenomic and genomic characterization uncovers novel biology.</title>
        <authorList>
            <person name="Wiegand S."/>
            <person name="Jogler M."/>
            <person name="Boedeker C."/>
            <person name="Pinto D."/>
            <person name="Vollmers J."/>
            <person name="Rivas-Marin E."/>
            <person name="Kohn T."/>
            <person name="Peeters S.H."/>
            <person name="Heuer A."/>
            <person name="Rast P."/>
            <person name="Oberbeckmann S."/>
            <person name="Bunk B."/>
            <person name="Jeske O."/>
            <person name="Meyerdierks A."/>
            <person name="Storesund J.E."/>
            <person name="Kallscheuer N."/>
            <person name="Luecker S."/>
            <person name="Lage O.M."/>
            <person name="Pohl T."/>
            <person name="Merkel B.J."/>
            <person name="Hornburger P."/>
            <person name="Mueller R.-W."/>
            <person name="Bruemmer F."/>
            <person name="Labrenz M."/>
            <person name="Spormann A.M."/>
            <person name="Op den Camp H."/>
            <person name="Overmann J."/>
            <person name="Amann R."/>
            <person name="Jetten M.S.M."/>
            <person name="Mascher T."/>
            <person name="Medema M.H."/>
            <person name="Devos D.P."/>
            <person name="Kaster A.-K."/>
            <person name="Ovreas L."/>
            <person name="Rohde M."/>
            <person name="Galperin M.Y."/>
            <person name="Jogler C."/>
        </authorList>
    </citation>
    <scope>NUCLEOTIDE SEQUENCE [LARGE SCALE GENOMIC DNA]</scope>
    <source>
        <strain evidence="2 3">Enr13</strain>
    </source>
</reference>
<feature type="region of interest" description="Disordered" evidence="1">
    <location>
        <begin position="1"/>
        <end position="82"/>
    </location>
</feature>
<dbReference type="AlphaFoldDB" id="A0A518HY00"/>
<name>A0A518HY00_9BACT</name>
<organism evidence="2 3">
    <name type="scientific">Stieleria neptunia</name>
    <dbReference type="NCBI Taxonomy" id="2527979"/>
    <lineage>
        <taxon>Bacteria</taxon>
        <taxon>Pseudomonadati</taxon>
        <taxon>Planctomycetota</taxon>
        <taxon>Planctomycetia</taxon>
        <taxon>Pirellulales</taxon>
        <taxon>Pirellulaceae</taxon>
        <taxon>Stieleria</taxon>
    </lineage>
</organism>
<evidence type="ECO:0000256" key="1">
    <source>
        <dbReference type="SAM" id="MobiDB-lite"/>
    </source>
</evidence>
<evidence type="ECO:0000313" key="2">
    <source>
        <dbReference type="EMBL" id="QDV45597.1"/>
    </source>
</evidence>
<proteinExistence type="predicted"/>
<keyword evidence="3" id="KW-1185">Reference proteome</keyword>
<evidence type="ECO:0000313" key="3">
    <source>
        <dbReference type="Proteomes" id="UP000319004"/>
    </source>
</evidence>
<feature type="compositionally biased region" description="Basic and acidic residues" evidence="1">
    <location>
        <begin position="26"/>
        <end position="37"/>
    </location>
</feature>
<dbReference type="Proteomes" id="UP000319004">
    <property type="component" value="Chromosome"/>
</dbReference>
<accession>A0A518HY00</accession>
<sequence length="82" mass="8672">MFQVPGSKLKEKSWKLGRPSGPSFGDRSEGGIDRAEPTVDGGADSDRRMRVAPSASGTDAEGGARSEQCEAGCRAPYQEGRE</sequence>
<protein>
    <submittedName>
        <fullName evidence="2">Uncharacterized protein</fullName>
    </submittedName>
</protein>
<gene>
    <name evidence="2" type="ORF">Enr13x_54760</name>
</gene>
<dbReference type="EMBL" id="CP037423">
    <property type="protein sequence ID" value="QDV45597.1"/>
    <property type="molecule type" value="Genomic_DNA"/>
</dbReference>
<dbReference type="KEGG" id="snep:Enr13x_54760"/>